<sequence length="220" mass="26284">MLYSKIKSWISKIRVKKSVHYKNIKKGESLWIDGKEYVKVKLQFVDTLSPKSKNTDQLQFDTKQQNQMLEDLKSKLTVAENKNAAMQILNTNLHNEINRDKKRDQKHEKLLKRNKELIRKIDKQKSTLYRLTKSNRNLRNDLRKKTEAYENLKGKILSLPFFNKIEKDEDMRKRLNDKVNSLLLEINLLQDKIVQHEHLSKNLQEKINQAKPEDLENKLY</sequence>
<gene>
    <name evidence="2" type="ORF">ELS83_13295</name>
</gene>
<evidence type="ECO:0000313" key="2">
    <source>
        <dbReference type="EMBL" id="NOU60793.1"/>
    </source>
</evidence>
<dbReference type="Proteomes" id="UP000732105">
    <property type="component" value="Unassembled WGS sequence"/>
</dbReference>
<keyword evidence="3" id="KW-1185">Reference proteome</keyword>
<dbReference type="RefSeq" id="WP_171596065.1">
    <property type="nucleotide sequence ID" value="NZ_RZNH01000022.1"/>
</dbReference>
<keyword evidence="1" id="KW-0175">Coiled coil</keyword>
<organism evidence="2 3">
    <name type="scientific">Marinifilum caeruleilacunae</name>
    <dbReference type="NCBI Taxonomy" id="2499076"/>
    <lineage>
        <taxon>Bacteria</taxon>
        <taxon>Pseudomonadati</taxon>
        <taxon>Bacteroidota</taxon>
        <taxon>Bacteroidia</taxon>
        <taxon>Marinilabiliales</taxon>
        <taxon>Marinifilaceae</taxon>
    </lineage>
</organism>
<name>A0ABX1WXD3_9BACT</name>
<reference evidence="2 3" key="1">
    <citation type="submission" date="2018-12" db="EMBL/GenBank/DDBJ databases">
        <title>Marinifilum JC070 sp. nov., a marine bacterium isolated from Yongle Blue Hole in the South China Sea.</title>
        <authorList>
            <person name="Fu T."/>
        </authorList>
    </citation>
    <scope>NUCLEOTIDE SEQUENCE [LARGE SCALE GENOMIC DNA]</scope>
    <source>
        <strain evidence="2 3">JC070</strain>
    </source>
</reference>
<protein>
    <submittedName>
        <fullName evidence="2">Uncharacterized protein</fullName>
    </submittedName>
</protein>
<proteinExistence type="predicted"/>
<evidence type="ECO:0000256" key="1">
    <source>
        <dbReference type="SAM" id="Coils"/>
    </source>
</evidence>
<comment type="caution">
    <text evidence="2">The sequence shown here is derived from an EMBL/GenBank/DDBJ whole genome shotgun (WGS) entry which is preliminary data.</text>
</comment>
<feature type="coiled-coil region" evidence="1">
    <location>
        <begin position="62"/>
        <end position="206"/>
    </location>
</feature>
<dbReference type="EMBL" id="RZNH01000022">
    <property type="protein sequence ID" value="NOU60793.1"/>
    <property type="molecule type" value="Genomic_DNA"/>
</dbReference>
<accession>A0ABX1WXD3</accession>
<evidence type="ECO:0000313" key="3">
    <source>
        <dbReference type="Proteomes" id="UP000732105"/>
    </source>
</evidence>